<keyword evidence="4" id="KW-0808">Transferase</keyword>
<accession>A0A9P7VAQ2</accession>
<keyword evidence="9" id="KW-0539">Nucleus</keyword>
<name>A0A9P7VAQ2_9ASCO</name>
<dbReference type="SUPFAM" id="SSF57850">
    <property type="entry name" value="RING/U-box"/>
    <property type="match status" value="1"/>
</dbReference>
<evidence type="ECO:0000259" key="11">
    <source>
        <dbReference type="PROSITE" id="PS51044"/>
    </source>
</evidence>
<keyword evidence="6 10" id="KW-0863">Zinc-finger</keyword>
<keyword evidence="13" id="KW-1185">Reference proteome</keyword>
<protein>
    <recommendedName>
        <fullName evidence="11">SP-RING-type domain-containing protein</fullName>
    </recommendedName>
</protein>
<evidence type="ECO:0000256" key="8">
    <source>
        <dbReference type="ARBA" id="ARBA00022833"/>
    </source>
</evidence>
<organism evidence="12 13">
    <name type="scientific">Scheffersomyces spartinae</name>
    <dbReference type="NCBI Taxonomy" id="45513"/>
    <lineage>
        <taxon>Eukaryota</taxon>
        <taxon>Fungi</taxon>
        <taxon>Dikarya</taxon>
        <taxon>Ascomycota</taxon>
        <taxon>Saccharomycotina</taxon>
        <taxon>Pichiomycetes</taxon>
        <taxon>Debaryomycetaceae</taxon>
        <taxon>Scheffersomyces</taxon>
    </lineage>
</organism>
<evidence type="ECO:0000256" key="9">
    <source>
        <dbReference type="ARBA" id="ARBA00023242"/>
    </source>
</evidence>
<dbReference type="EMBL" id="JAHMUF010000006">
    <property type="protein sequence ID" value="KAG7194576.1"/>
    <property type="molecule type" value="Genomic_DNA"/>
</dbReference>
<evidence type="ECO:0000313" key="13">
    <source>
        <dbReference type="Proteomes" id="UP000790833"/>
    </source>
</evidence>
<dbReference type="Pfam" id="PF11789">
    <property type="entry name" value="zf-Nse"/>
    <property type="match status" value="1"/>
</dbReference>
<dbReference type="RefSeq" id="XP_043050123.1">
    <property type="nucleotide sequence ID" value="XM_043194926.1"/>
</dbReference>
<dbReference type="OrthoDB" id="756301at2759"/>
<reference evidence="12" key="1">
    <citation type="submission" date="2021-03" db="EMBL/GenBank/DDBJ databases">
        <authorList>
            <person name="Palmer J.M."/>
        </authorList>
    </citation>
    <scope>NUCLEOTIDE SEQUENCE</scope>
    <source>
        <strain evidence="12">ARV_011</strain>
    </source>
</reference>
<dbReference type="GO" id="GO:0000724">
    <property type="term" value="P:double-strand break repair via homologous recombination"/>
    <property type="evidence" value="ECO:0007669"/>
    <property type="project" value="InterPro"/>
</dbReference>
<dbReference type="Gene3D" id="1.20.120.1010">
    <property type="match status" value="1"/>
</dbReference>
<keyword evidence="8" id="KW-0862">Zinc</keyword>
<dbReference type="InterPro" id="IPR004181">
    <property type="entry name" value="Znf_MIZ"/>
</dbReference>
<gene>
    <name evidence="12" type="ORF">KQ657_004247</name>
</gene>
<dbReference type="GO" id="GO:0061665">
    <property type="term" value="F:SUMO ligase activity"/>
    <property type="evidence" value="ECO:0007669"/>
    <property type="project" value="TreeGrafter"/>
</dbReference>
<dbReference type="AlphaFoldDB" id="A0A9P7VAQ2"/>
<dbReference type="GO" id="GO:0030915">
    <property type="term" value="C:Smc5-Smc6 complex"/>
    <property type="evidence" value="ECO:0007669"/>
    <property type="project" value="InterPro"/>
</dbReference>
<dbReference type="InterPro" id="IPR013083">
    <property type="entry name" value="Znf_RING/FYVE/PHD"/>
</dbReference>
<evidence type="ECO:0000256" key="2">
    <source>
        <dbReference type="ARBA" id="ARBA00004718"/>
    </source>
</evidence>
<dbReference type="CDD" id="cd16651">
    <property type="entry name" value="SPL-RING_NSE2"/>
    <property type="match status" value="1"/>
</dbReference>
<dbReference type="InterPro" id="IPR003613">
    <property type="entry name" value="Ubox_domain"/>
</dbReference>
<evidence type="ECO:0000256" key="5">
    <source>
        <dbReference type="ARBA" id="ARBA00022723"/>
    </source>
</evidence>
<keyword evidence="5" id="KW-0479">Metal-binding</keyword>
<proteinExistence type="inferred from homology"/>
<comment type="subcellular location">
    <subcellularLocation>
        <location evidence="1">Nucleus</location>
    </subcellularLocation>
</comment>
<evidence type="ECO:0000256" key="1">
    <source>
        <dbReference type="ARBA" id="ARBA00004123"/>
    </source>
</evidence>
<dbReference type="GO" id="GO:0005634">
    <property type="term" value="C:nucleus"/>
    <property type="evidence" value="ECO:0007669"/>
    <property type="project" value="UniProtKB-SubCell"/>
</dbReference>
<evidence type="ECO:0000256" key="7">
    <source>
        <dbReference type="ARBA" id="ARBA00022786"/>
    </source>
</evidence>
<comment type="pathway">
    <text evidence="2">Protein modification; protein sumoylation.</text>
</comment>
<feature type="domain" description="SP-RING-type" evidence="11">
    <location>
        <begin position="182"/>
        <end position="262"/>
    </location>
</feature>
<dbReference type="GO" id="GO:0016567">
    <property type="term" value="P:protein ubiquitination"/>
    <property type="evidence" value="ECO:0007669"/>
    <property type="project" value="InterPro"/>
</dbReference>
<dbReference type="GO" id="GO:0016925">
    <property type="term" value="P:protein sumoylation"/>
    <property type="evidence" value="ECO:0007669"/>
    <property type="project" value="TreeGrafter"/>
</dbReference>
<dbReference type="Proteomes" id="UP000790833">
    <property type="component" value="Unassembled WGS sequence"/>
</dbReference>
<sequence length="277" mass="31595">METLDGLPDDLRVPESIPLTKLLLNKFQREASQLPSTASKSDIDSDIETVIRDVDTYIDTLVNEERLSEANFDYIDTCIQVVERLYEAYQLKVAYMKLTKAAMDDIRQVANEAADFNLNSLKQFQKNPPLGFDLTLNSYYSSIVTEESITKTVNKEPKLQRLRNIRSILENPEDPLPDHDSLDDELAVSGGKVSLKDPLSLQFLENPVRSRKCGHTYENRPILLQLRNGVTHCPISGCHFDLLVSDLVPDSLMKLRVQVFKARQLQKRRLTKLETVM</sequence>
<evidence type="ECO:0000313" key="12">
    <source>
        <dbReference type="EMBL" id="KAG7194576.1"/>
    </source>
</evidence>
<dbReference type="PANTHER" id="PTHR21330">
    <property type="entry name" value="E3 SUMO-PROTEIN LIGASE NSE2"/>
    <property type="match status" value="1"/>
</dbReference>
<dbReference type="GO" id="GO:0008270">
    <property type="term" value="F:zinc ion binding"/>
    <property type="evidence" value="ECO:0007669"/>
    <property type="project" value="UniProtKB-KW"/>
</dbReference>
<dbReference type="GeneID" id="66117621"/>
<evidence type="ECO:0000256" key="4">
    <source>
        <dbReference type="ARBA" id="ARBA00022679"/>
    </source>
</evidence>
<keyword evidence="7" id="KW-0833">Ubl conjugation pathway</keyword>
<dbReference type="InterPro" id="IPR026846">
    <property type="entry name" value="Nse2(Mms21)"/>
</dbReference>
<dbReference type="SMART" id="SM00504">
    <property type="entry name" value="Ubox"/>
    <property type="match status" value="1"/>
</dbReference>
<evidence type="ECO:0000256" key="3">
    <source>
        <dbReference type="ARBA" id="ARBA00008212"/>
    </source>
</evidence>
<comment type="caution">
    <text evidence="12">The sequence shown here is derived from an EMBL/GenBank/DDBJ whole genome shotgun (WGS) entry which is preliminary data.</text>
</comment>
<evidence type="ECO:0000256" key="10">
    <source>
        <dbReference type="PROSITE-ProRule" id="PRU00452"/>
    </source>
</evidence>
<dbReference type="GO" id="GO:0004842">
    <property type="term" value="F:ubiquitin-protein transferase activity"/>
    <property type="evidence" value="ECO:0007669"/>
    <property type="project" value="InterPro"/>
</dbReference>
<dbReference type="PANTHER" id="PTHR21330:SF1">
    <property type="entry name" value="E3 SUMO-PROTEIN LIGASE NSE2"/>
    <property type="match status" value="1"/>
</dbReference>
<dbReference type="PROSITE" id="PS51044">
    <property type="entry name" value="ZF_SP_RING"/>
    <property type="match status" value="1"/>
</dbReference>
<dbReference type="Gene3D" id="3.30.40.10">
    <property type="entry name" value="Zinc/RING finger domain, C3HC4 (zinc finger)"/>
    <property type="match status" value="1"/>
</dbReference>
<evidence type="ECO:0000256" key="6">
    <source>
        <dbReference type="ARBA" id="ARBA00022771"/>
    </source>
</evidence>
<comment type="similarity">
    <text evidence="3">Belongs to the NSE2 family.</text>
</comment>